<accession>A0A7X0C7W5</accession>
<reference evidence="2 3" key="1">
    <citation type="submission" date="2020-08" db="EMBL/GenBank/DDBJ databases">
        <title>Sequencing the genomes of 1000 actinobacteria strains.</title>
        <authorList>
            <person name="Klenk H.-P."/>
        </authorList>
    </citation>
    <scope>NUCLEOTIDE SEQUENCE [LARGE SCALE GENOMIC DNA]</scope>
    <source>
        <strain evidence="2 3">DSM 45913</strain>
    </source>
</reference>
<dbReference type="EMBL" id="JACHJB010000003">
    <property type="protein sequence ID" value="MBB6350169.1"/>
    <property type="molecule type" value="Genomic_DNA"/>
</dbReference>
<dbReference type="Proteomes" id="UP000583800">
    <property type="component" value="Unassembled WGS sequence"/>
</dbReference>
<gene>
    <name evidence="2" type="ORF">FHU36_006741</name>
</gene>
<dbReference type="Pfam" id="PF01872">
    <property type="entry name" value="RibD_C"/>
    <property type="match status" value="1"/>
</dbReference>
<dbReference type="GO" id="GO:0008703">
    <property type="term" value="F:5-amino-6-(5-phosphoribosylamino)uracil reductase activity"/>
    <property type="evidence" value="ECO:0007669"/>
    <property type="project" value="InterPro"/>
</dbReference>
<evidence type="ECO:0000313" key="3">
    <source>
        <dbReference type="Proteomes" id="UP000583800"/>
    </source>
</evidence>
<dbReference type="AlphaFoldDB" id="A0A7X0C7W5"/>
<evidence type="ECO:0000259" key="1">
    <source>
        <dbReference type="Pfam" id="PF01872"/>
    </source>
</evidence>
<dbReference type="RefSeq" id="WP_246503029.1">
    <property type="nucleotide sequence ID" value="NZ_JACHJB010000003.1"/>
</dbReference>
<dbReference type="InterPro" id="IPR002734">
    <property type="entry name" value="RibDG_C"/>
</dbReference>
<dbReference type="SUPFAM" id="SSF53597">
    <property type="entry name" value="Dihydrofolate reductase-like"/>
    <property type="match status" value="1"/>
</dbReference>
<proteinExistence type="predicted"/>
<protein>
    <submittedName>
        <fullName evidence="2">Dihydrofolate reductase</fullName>
    </submittedName>
</protein>
<evidence type="ECO:0000313" key="2">
    <source>
        <dbReference type="EMBL" id="MBB6350169.1"/>
    </source>
</evidence>
<sequence length="71" mass="7749">MGLDVEKSNTLKQTDWNTTTVISGDVAGRLRELKQQTDGDIQMSGSATAVRWLLAHGLLDELNLSYVPDAC</sequence>
<dbReference type="InterPro" id="IPR024072">
    <property type="entry name" value="DHFR-like_dom_sf"/>
</dbReference>
<keyword evidence="3" id="KW-1185">Reference proteome</keyword>
<comment type="caution">
    <text evidence="2">The sequence shown here is derived from an EMBL/GenBank/DDBJ whole genome shotgun (WGS) entry which is preliminary data.</text>
</comment>
<feature type="domain" description="Bacterial bifunctional deaminase-reductase C-terminal" evidence="1">
    <location>
        <begin position="6"/>
        <end position="68"/>
    </location>
</feature>
<name>A0A7X0C7W5_9ACTN</name>
<dbReference type="Gene3D" id="3.40.430.10">
    <property type="entry name" value="Dihydrofolate Reductase, subunit A"/>
    <property type="match status" value="1"/>
</dbReference>
<dbReference type="GO" id="GO:0009231">
    <property type="term" value="P:riboflavin biosynthetic process"/>
    <property type="evidence" value="ECO:0007669"/>
    <property type="project" value="InterPro"/>
</dbReference>
<organism evidence="2 3">
    <name type="scientific">Nonomuraea muscovyensis</name>
    <dbReference type="NCBI Taxonomy" id="1124761"/>
    <lineage>
        <taxon>Bacteria</taxon>
        <taxon>Bacillati</taxon>
        <taxon>Actinomycetota</taxon>
        <taxon>Actinomycetes</taxon>
        <taxon>Streptosporangiales</taxon>
        <taxon>Streptosporangiaceae</taxon>
        <taxon>Nonomuraea</taxon>
    </lineage>
</organism>